<dbReference type="InterPro" id="IPR000209">
    <property type="entry name" value="Peptidase_S8/S53_dom"/>
</dbReference>
<dbReference type="InterPro" id="IPR022398">
    <property type="entry name" value="Peptidase_S8_His-AS"/>
</dbReference>
<evidence type="ECO:0000256" key="1">
    <source>
        <dbReference type="ARBA" id="ARBA00004370"/>
    </source>
</evidence>
<dbReference type="InterPro" id="IPR023828">
    <property type="entry name" value="Peptidase_S8_Ser-AS"/>
</dbReference>
<comment type="caution">
    <text evidence="19">The sequence shown here is derived from an EMBL/GenBank/DDBJ whole genome shotgun (WGS) entry which is preliminary data.</text>
</comment>
<feature type="active site" description="Charge relay system" evidence="13 14">
    <location>
        <position position="228"/>
    </location>
</feature>
<evidence type="ECO:0000256" key="9">
    <source>
        <dbReference type="ARBA" id="ARBA00022989"/>
    </source>
</evidence>
<dbReference type="Pfam" id="PF01483">
    <property type="entry name" value="P_proprotein"/>
    <property type="match status" value="1"/>
</dbReference>
<dbReference type="SUPFAM" id="SSF49785">
    <property type="entry name" value="Galactose-binding domain-like"/>
    <property type="match status" value="1"/>
</dbReference>
<dbReference type="PROSITE" id="PS51892">
    <property type="entry name" value="SUBTILASE"/>
    <property type="match status" value="1"/>
</dbReference>
<keyword evidence="7 14" id="KW-0720">Serine protease</keyword>
<dbReference type="InterPro" id="IPR015500">
    <property type="entry name" value="Peptidase_S8_subtilisin-rel"/>
</dbReference>
<evidence type="ECO:0000259" key="18">
    <source>
        <dbReference type="PROSITE" id="PS51829"/>
    </source>
</evidence>
<dbReference type="CDD" id="cd04059">
    <property type="entry name" value="Peptidases_S8_Protein_convertases_Kexins_Furin-like"/>
    <property type="match status" value="1"/>
</dbReference>
<feature type="active site" description="Charge relay system" evidence="13 14">
    <location>
        <position position="190"/>
    </location>
</feature>
<dbReference type="GO" id="GO:0000139">
    <property type="term" value="C:Golgi membrane"/>
    <property type="evidence" value="ECO:0007669"/>
    <property type="project" value="TreeGrafter"/>
</dbReference>
<keyword evidence="5 17" id="KW-0732">Signal</keyword>
<evidence type="ECO:0000256" key="5">
    <source>
        <dbReference type="ARBA" id="ARBA00022729"/>
    </source>
</evidence>
<dbReference type="InterPro" id="IPR002884">
    <property type="entry name" value="P_dom"/>
</dbReference>
<protein>
    <submittedName>
        <fullName evidence="19">Pheromone processing endoprotease Kex2</fullName>
    </submittedName>
</protein>
<evidence type="ECO:0000256" key="13">
    <source>
        <dbReference type="PIRSR" id="PIRSR615500-1"/>
    </source>
</evidence>
<evidence type="ECO:0000256" key="4">
    <source>
        <dbReference type="ARBA" id="ARBA00022692"/>
    </source>
</evidence>
<evidence type="ECO:0000313" key="20">
    <source>
        <dbReference type="Proteomes" id="UP000053958"/>
    </source>
</evidence>
<dbReference type="PANTHER" id="PTHR42884:SF14">
    <property type="entry name" value="NEUROENDOCRINE CONVERTASE 1"/>
    <property type="match status" value="1"/>
</dbReference>
<dbReference type="GO" id="GO:0005802">
    <property type="term" value="C:trans-Golgi network"/>
    <property type="evidence" value="ECO:0007669"/>
    <property type="project" value="TreeGrafter"/>
</dbReference>
<dbReference type="EMBL" id="LASV01000415">
    <property type="protein sequence ID" value="KKA18822.1"/>
    <property type="molecule type" value="Genomic_DNA"/>
</dbReference>
<evidence type="ECO:0000256" key="15">
    <source>
        <dbReference type="SAM" id="MobiDB-lite"/>
    </source>
</evidence>
<dbReference type="Proteomes" id="UP000053958">
    <property type="component" value="Unassembled WGS sequence"/>
</dbReference>
<dbReference type="PROSITE" id="PS00136">
    <property type="entry name" value="SUBTILASE_ASP"/>
    <property type="match status" value="1"/>
</dbReference>
<dbReference type="SUPFAM" id="SSF52743">
    <property type="entry name" value="Subtilisin-like"/>
    <property type="match status" value="1"/>
</dbReference>
<proteinExistence type="inferred from homology"/>
<evidence type="ECO:0000256" key="11">
    <source>
        <dbReference type="ARBA" id="ARBA00023145"/>
    </source>
</evidence>
<accession>A0A0F4YKK1</accession>
<keyword evidence="10 16" id="KW-0472">Membrane</keyword>
<gene>
    <name evidence="19" type="ORF">T310_7214</name>
</gene>
<dbReference type="GO" id="GO:0004252">
    <property type="term" value="F:serine-type endopeptidase activity"/>
    <property type="evidence" value="ECO:0007669"/>
    <property type="project" value="UniProtKB-UniRule"/>
</dbReference>
<dbReference type="GO" id="GO:0016485">
    <property type="term" value="P:protein processing"/>
    <property type="evidence" value="ECO:0007669"/>
    <property type="project" value="TreeGrafter"/>
</dbReference>
<dbReference type="FunFam" id="3.40.50.200:FF:000005">
    <property type="entry name" value="Proprotein convertase subtilisin/kexin type 7"/>
    <property type="match status" value="1"/>
</dbReference>
<evidence type="ECO:0000256" key="14">
    <source>
        <dbReference type="PROSITE-ProRule" id="PRU01240"/>
    </source>
</evidence>
<dbReference type="Gene3D" id="3.40.50.200">
    <property type="entry name" value="Peptidase S8/S53 domain"/>
    <property type="match status" value="1"/>
</dbReference>
<evidence type="ECO:0000256" key="17">
    <source>
        <dbReference type="SAM" id="SignalP"/>
    </source>
</evidence>
<dbReference type="Pfam" id="PF00082">
    <property type="entry name" value="Peptidase_S8"/>
    <property type="match status" value="1"/>
</dbReference>
<keyword evidence="12" id="KW-0325">Glycoprotein</keyword>
<feature type="domain" description="P/Homo B" evidence="18">
    <location>
        <begin position="480"/>
        <end position="616"/>
    </location>
</feature>
<dbReference type="RefSeq" id="XP_013325434.1">
    <property type="nucleotide sequence ID" value="XM_013469980.1"/>
</dbReference>
<dbReference type="GO" id="GO:0007323">
    <property type="term" value="P:peptide pheromone maturation"/>
    <property type="evidence" value="ECO:0007669"/>
    <property type="project" value="UniProtKB-ARBA"/>
</dbReference>
<organism evidence="19 20">
    <name type="scientific">Rasamsonia emersonii (strain ATCC 16479 / CBS 393.64 / IMI 116815)</name>
    <dbReference type="NCBI Taxonomy" id="1408163"/>
    <lineage>
        <taxon>Eukaryota</taxon>
        <taxon>Fungi</taxon>
        <taxon>Dikarya</taxon>
        <taxon>Ascomycota</taxon>
        <taxon>Pezizomycotina</taxon>
        <taxon>Eurotiomycetes</taxon>
        <taxon>Eurotiomycetidae</taxon>
        <taxon>Eurotiales</taxon>
        <taxon>Trichocomaceae</taxon>
        <taxon>Rasamsonia</taxon>
    </lineage>
</organism>
<evidence type="ECO:0000256" key="3">
    <source>
        <dbReference type="ARBA" id="ARBA00022670"/>
    </source>
</evidence>
<name>A0A0F4YKK1_RASE3</name>
<dbReference type="PANTHER" id="PTHR42884">
    <property type="entry name" value="PROPROTEIN CONVERTASE SUBTILISIN/KEXIN-RELATED"/>
    <property type="match status" value="1"/>
</dbReference>
<evidence type="ECO:0000256" key="7">
    <source>
        <dbReference type="ARBA" id="ARBA00022825"/>
    </source>
</evidence>
<evidence type="ECO:0000256" key="16">
    <source>
        <dbReference type="SAM" id="Phobius"/>
    </source>
</evidence>
<dbReference type="STRING" id="1408163.A0A0F4YKK1"/>
<comment type="subcellular location">
    <subcellularLocation>
        <location evidence="1">Membrane</location>
    </subcellularLocation>
</comment>
<dbReference type="InterPro" id="IPR023827">
    <property type="entry name" value="Peptidase_S8_Asp-AS"/>
</dbReference>
<dbReference type="AlphaFoldDB" id="A0A0F4YKK1"/>
<dbReference type="PROSITE" id="PS00138">
    <property type="entry name" value="SUBTILASE_SER"/>
    <property type="match status" value="1"/>
</dbReference>
<evidence type="ECO:0000313" key="19">
    <source>
        <dbReference type="EMBL" id="KKA18822.1"/>
    </source>
</evidence>
<dbReference type="PRINTS" id="PR00723">
    <property type="entry name" value="SUBTILISIN"/>
</dbReference>
<evidence type="ECO:0000256" key="8">
    <source>
        <dbReference type="ARBA" id="ARBA00022837"/>
    </source>
</evidence>
<dbReference type="PROSITE" id="PS51829">
    <property type="entry name" value="P_HOMO_B"/>
    <property type="match status" value="1"/>
</dbReference>
<dbReference type="FunFam" id="2.60.120.260:FF:000026">
    <property type="entry name" value="proprotein convertase subtilisin/kexin type 7"/>
    <property type="match status" value="1"/>
</dbReference>
<evidence type="ECO:0000256" key="10">
    <source>
        <dbReference type="ARBA" id="ARBA00023136"/>
    </source>
</evidence>
<evidence type="ECO:0000256" key="6">
    <source>
        <dbReference type="ARBA" id="ARBA00022801"/>
    </source>
</evidence>
<keyword evidence="11" id="KW-0865">Zymogen</keyword>
<evidence type="ECO:0000256" key="12">
    <source>
        <dbReference type="ARBA" id="ARBA00023180"/>
    </source>
</evidence>
<keyword evidence="9 16" id="KW-1133">Transmembrane helix</keyword>
<feature type="chain" id="PRO_5012610433" evidence="17">
    <location>
        <begin position="16"/>
        <end position="724"/>
    </location>
</feature>
<dbReference type="InterPro" id="IPR036852">
    <property type="entry name" value="Peptidase_S8/S53_dom_sf"/>
</dbReference>
<feature type="compositionally biased region" description="Basic and acidic residues" evidence="15">
    <location>
        <begin position="214"/>
        <end position="229"/>
    </location>
</feature>
<keyword evidence="3 14" id="KW-0645">Protease</keyword>
<feature type="transmembrane region" description="Helical" evidence="16">
    <location>
        <begin position="666"/>
        <end position="688"/>
    </location>
</feature>
<dbReference type="Gene3D" id="2.60.120.260">
    <property type="entry name" value="Galactose-binding domain-like"/>
    <property type="match status" value="1"/>
</dbReference>
<feature type="signal peptide" evidence="17">
    <location>
        <begin position="1"/>
        <end position="15"/>
    </location>
</feature>
<feature type="region of interest" description="Disordered" evidence="15">
    <location>
        <begin position="108"/>
        <end position="133"/>
    </location>
</feature>
<keyword evidence="8" id="KW-0106">Calcium</keyword>
<dbReference type="PROSITE" id="PS00137">
    <property type="entry name" value="SUBTILASE_HIS"/>
    <property type="match status" value="1"/>
</dbReference>
<keyword evidence="6 14" id="KW-0378">Hydrolase</keyword>
<keyword evidence="4 16" id="KW-0812">Transmembrane</keyword>
<dbReference type="OrthoDB" id="300641at2759"/>
<sequence>MRLLVILTVFTLTFADYNNTHDLFALHLDPSASPEHIAQALGAGVQHEGPIGELAGHHKFSVPRERRFEVESLLADIYKKNALQQRGEDVLDGKILWAQKLALKKQKRLQKRIPPPPDTMNYREASQQKDDDPLAVQTQKSIAETLGITDPLFHKQWHLFNTVYPGQDTNVTGLWLEGITGEGTVTAIIDDGLDTDSADLRDNYYARGSYNFNDKNDDPRPRSARESHGTRCAGEVAAGKNSVCGVGMAYDGKVAGLRILAGLIDESDEAAALNYAYQDNQIYSCSWGPVDDGKTMEAPGPLFKRALINGVQNGRQGKGSIFVFSAGNGGFNDDNCNFDGYASSIYSITVGAITRAGKHPSYSESCSALLVVTYASDVVGYINGGGDAIYTTDIGVDACTDVHGGTSAAGPLAAGAIALALSVRPELTWRDVQYLLVETAVQEGDDWQATTIGRKFSHDWGYGKIDAYALVQRAKEWPLVKPQAWYHSSWLKVRRGIPQGAQQGLASTFEVTREAIQKANIARLEHVTVTMNINHTRRGDISVDLRSPEGIISHLSTPRRLDDEEAGYVDWTFMSVAHWGESGIGTWTITVRDSVVNDFSGIFVDWRLNLWGEALDAASQTLHPFADEDEDAVAATIVDSEVGLPVSTGQKPPTTAIDSPDRGLQVWIYATLSLIIAFCIAFGIYFYIQRRKHFRHDYEFQIIKDEDDDEDEKSQGDELNAFAE</sequence>
<dbReference type="GeneID" id="25319490"/>
<keyword evidence="20" id="KW-1185">Reference proteome</keyword>
<comment type="similarity">
    <text evidence="2">Belongs to the peptidase S8 family. Furin subfamily.</text>
</comment>
<dbReference type="InterPro" id="IPR008979">
    <property type="entry name" value="Galactose-bd-like_sf"/>
</dbReference>
<reference evidence="19 20" key="1">
    <citation type="submission" date="2015-04" db="EMBL/GenBank/DDBJ databases">
        <authorList>
            <person name="Heijne W.H."/>
            <person name="Fedorova N.D."/>
            <person name="Nierman W.C."/>
            <person name="Vollebregt A.W."/>
            <person name="Zhao Z."/>
            <person name="Wu L."/>
            <person name="Kumar M."/>
            <person name="Stam H."/>
            <person name="van den Berg M.A."/>
            <person name="Pel H.J."/>
        </authorList>
    </citation>
    <scope>NUCLEOTIDE SEQUENCE [LARGE SCALE GENOMIC DNA]</scope>
    <source>
        <strain evidence="19 20">CBS 393.64</strain>
    </source>
</reference>
<evidence type="ECO:0000256" key="2">
    <source>
        <dbReference type="ARBA" id="ARBA00005325"/>
    </source>
</evidence>
<feature type="region of interest" description="Disordered" evidence="15">
    <location>
        <begin position="211"/>
        <end position="230"/>
    </location>
</feature>
<dbReference type="InterPro" id="IPR034182">
    <property type="entry name" value="Kexin/furin"/>
</dbReference>
<feature type="active site" description="Charge relay system" evidence="13 14">
    <location>
        <position position="407"/>
    </location>
</feature>